<dbReference type="CDD" id="cd00093">
    <property type="entry name" value="HTH_XRE"/>
    <property type="match status" value="1"/>
</dbReference>
<dbReference type="RefSeq" id="WP_069482485.1">
    <property type="nucleotide sequence ID" value="NZ_BJOM01000009.1"/>
</dbReference>
<comment type="caution">
    <text evidence="2">The sequence shown here is derived from an EMBL/GenBank/DDBJ whole genome shotgun (WGS) entry which is preliminary data.</text>
</comment>
<dbReference type="InterPro" id="IPR010982">
    <property type="entry name" value="Lambda_DNA-bd_dom_sf"/>
</dbReference>
<dbReference type="AlphaFoldDB" id="A0A1E4QZ55"/>
<dbReference type="EMBL" id="MECQ01000006">
    <property type="protein sequence ID" value="ODV53465.1"/>
    <property type="molecule type" value="Genomic_DNA"/>
</dbReference>
<evidence type="ECO:0000313" key="3">
    <source>
        <dbReference type="Proteomes" id="UP000094784"/>
    </source>
</evidence>
<dbReference type="InterPro" id="IPR001387">
    <property type="entry name" value="Cro/C1-type_HTH"/>
</dbReference>
<dbReference type="Gene3D" id="1.10.260.40">
    <property type="entry name" value="lambda repressor-like DNA-binding domains"/>
    <property type="match status" value="1"/>
</dbReference>
<sequence>MSMAEKIRMLLAKEDKNLTELAELLGTSQPNLWKKMKRDNFSEKELVEIAEAMGVKFEANFVYEDGSKI</sequence>
<evidence type="ECO:0000259" key="1">
    <source>
        <dbReference type="Pfam" id="PF07022"/>
    </source>
</evidence>
<dbReference type="OrthoDB" id="2005033at2"/>
<evidence type="ECO:0000313" key="2">
    <source>
        <dbReference type="EMBL" id="ODV53465.1"/>
    </source>
</evidence>
<organism evidence="2 3">
    <name type="scientific">Lysinibacillus fusiformis</name>
    <dbReference type="NCBI Taxonomy" id="28031"/>
    <lineage>
        <taxon>Bacteria</taxon>
        <taxon>Bacillati</taxon>
        <taxon>Bacillota</taxon>
        <taxon>Bacilli</taxon>
        <taxon>Bacillales</taxon>
        <taxon>Bacillaceae</taxon>
        <taxon>Lysinibacillus</taxon>
    </lineage>
</organism>
<dbReference type="SUPFAM" id="SSF47413">
    <property type="entry name" value="lambda repressor-like DNA-binding domains"/>
    <property type="match status" value="1"/>
</dbReference>
<feature type="domain" description="Bacteriophage CI repressor N-terminal" evidence="1">
    <location>
        <begin position="16"/>
        <end position="57"/>
    </location>
</feature>
<dbReference type="GO" id="GO:0003677">
    <property type="term" value="F:DNA binding"/>
    <property type="evidence" value="ECO:0007669"/>
    <property type="project" value="InterPro"/>
</dbReference>
<proteinExistence type="predicted"/>
<name>A0A1E4QZ55_9BACI</name>
<dbReference type="InterPro" id="IPR010744">
    <property type="entry name" value="Phage_CI_N"/>
</dbReference>
<gene>
    <name evidence="2" type="ORF">BG258_22855</name>
</gene>
<protein>
    <submittedName>
        <fullName evidence="2">Transcriptional regulator</fullName>
    </submittedName>
</protein>
<dbReference type="Proteomes" id="UP000094784">
    <property type="component" value="Unassembled WGS sequence"/>
</dbReference>
<dbReference type="Pfam" id="PF07022">
    <property type="entry name" value="Phage_CI_repr"/>
    <property type="match status" value="1"/>
</dbReference>
<dbReference type="GO" id="GO:0045892">
    <property type="term" value="P:negative regulation of DNA-templated transcription"/>
    <property type="evidence" value="ECO:0007669"/>
    <property type="project" value="InterPro"/>
</dbReference>
<reference evidence="2 3" key="1">
    <citation type="submission" date="2016-09" db="EMBL/GenBank/DDBJ databases">
        <title>Draft genome sequence of the soil isolate, Lysinibacillus fusiformis M5, a potential hypoxanthine producer.</title>
        <authorList>
            <person name="Gallegos-Monterrosa R."/>
            <person name="Maroti G."/>
            <person name="Balint B."/>
            <person name="Kovacs A.T."/>
        </authorList>
    </citation>
    <scope>NUCLEOTIDE SEQUENCE [LARGE SCALE GENOMIC DNA]</scope>
    <source>
        <strain evidence="2 3">M5</strain>
    </source>
</reference>
<accession>A0A1E4QZ55</accession>